<dbReference type="EMBL" id="JARQWQ010000072">
    <property type="protein sequence ID" value="KAK2554120.1"/>
    <property type="molecule type" value="Genomic_DNA"/>
</dbReference>
<protein>
    <recommendedName>
        <fullName evidence="3">Peptidase A2 domain-containing protein</fullName>
    </recommendedName>
</protein>
<evidence type="ECO:0008006" key="3">
    <source>
        <dbReference type="Google" id="ProtNLM"/>
    </source>
</evidence>
<sequence length="127" mass="14336">MDTGAEANVLPISTLKRLSTKPPIDKTHTRLTVYNGTDIPVMGKCTLDIHHNNRIHSVPFIMNAPGIIPDYKDVYCELGYLKGDHHIDIDPNATPVIQPPCKIQISLMEKLKAELEHMWKLDVIEKN</sequence>
<evidence type="ECO:0000313" key="1">
    <source>
        <dbReference type="EMBL" id="KAK2554120.1"/>
    </source>
</evidence>
<reference evidence="1" key="2">
    <citation type="journal article" date="2023" name="Science">
        <title>Genomic signatures of disease resistance in endangered staghorn corals.</title>
        <authorList>
            <person name="Vollmer S.V."/>
            <person name="Selwyn J.D."/>
            <person name="Despard B.A."/>
            <person name="Roesel C.L."/>
        </authorList>
    </citation>
    <scope>NUCLEOTIDE SEQUENCE</scope>
    <source>
        <strain evidence="1">K2</strain>
    </source>
</reference>
<gene>
    <name evidence="1" type="ORF">P5673_024472</name>
</gene>
<name>A0AAD9UYC3_ACRCE</name>
<keyword evidence="2" id="KW-1185">Reference proteome</keyword>
<reference evidence="1" key="1">
    <citation type="journal article" date="2023" name="G3 (Bethesda)">
        <title>Whole genome assembly and annotation of the endangered Caribbean coral Acropora cervicornis.</title>
        <authorList>
            <person name="Selwyn J.D."/>
            <person name="Vollmer S.V."/>
        </authorList>
    </citation>
    <scope>NUCLEOTIDE SEQUENCE</scope>
    <source>
        <strain evidence="1">K2</strain>
    </source>
</reference>
<accession>A0AAD9UYC3</accession>
<dbReference type="Proteomes" id="UP001249851">
    <property type="component" value="Unassembled WGS sequence"/>
</dbReference>
<comment type="caution">
    <text evidence="1">The sequence shown here is derived from an EMBL/GenBank/DDBJ whole genome shotgun (WGS) entry which is preliminary data.</text>
</comment>
<proteinExistence type="predicted"/>
<dbReference type="AlphaFoldDB" id="A0AAD9UYC3"/>
<dbReference type="Gene3D" id="3.10.10.10">
    <property type="entry name" value="HIV Type 1 Reverse Transcriptase, subunit A, domain 1"/>
    <property type="match status" value="1"/>
</dbReference>
<evidence type="ECO:0000313" key="2">
    <source>
        <dbReference type="Proteomes" id="UP001249851"/>
    </source>
</evidence>
<organism evidence="1 2">
    <name type="scientific">Acropora cervicornis</name>
    <name type="common">Staghorn coral</name>
    <dbReference type="NCBI Taxonomy" id="6130"/>
    <lineage>
        <taxon>Eukaryota</taxon>
        <taxon>Metazoa</taxon>
        <taxon>Cnidaria</taxon>
        <taxon>Anthozoa</taxon>
        <taxon>Hexacorallia</taxon>
        <taxon>Scleractinia</taxon>
        <taxon>Astrocoeniina</taxon>
        <taxon>Acroporidae</taxon>
        <taxon>Acropora</taxon>
    </lineage>
</organism>